<comment type="catalytic activity">
    <reaction evidence="10">
        <text>L-histidinol phosphate + H2O = L-histidinol + phosphate</text>
        <dbReference type="Rhea" id="RHEA:14465"/>
        <dbReference type="ChEBI" id="CHEBI:15377"/>
        <dbReference type="ChEBI" id="CHEBI:43474"/>
        <dbReference type="ChEBI" id="CHEBI:57699"/>
        <dbReference type="ChEBI" id="CHEBI:57980"/>
        <dbReference type="EC" id="3.1.3.15"/>
    </reaction>
</comment>
<accession>A0A6I3JAX4</accession>
<sequence length="320" mass="35032">MLHHPARWRLKVACAFVATPHPDYTDDLRLAHVLADDADSLTTARFKALDLHVMSKPDLTPVTDADQAVEEGIRRTLSRVRSRDAVTGEEQGSTGHSQRRWIVDPIDGTKNFVRGVPVWATLISLVVDDEVVLGVVSAPQLQRRWWASTGGGAWTGRSLLKATQCRVSDVRRLEDASLSYSSLSGWEERGRLEDLLSLMRRVWRTRAYGDFWSYMLLAEGAVDIAAEPELEVYDMAALDVIVREAGGRFTSLDGTDGPFGGNALATNGHLHDAAMSFLGALPDLGGDPDDPDWPRTGPGSVSDLRSRRRPGLPGGDVPLD</sequence>
<evidence type="ECO:0000256" key="5">
    <source>
        <dbReference type="ARBA" id="ARBA00021697"/>
    </source>
</evidence>
<dbReference type="PANTHER" id="PTHR43200:SF6">
    <property type="entry name" value="3'(2'),5'-BISPHOSPHATE NUCLEOTIDASE"/>
    <property type="match status" value="1"/>
</dbReference>
<reference evidence="14 15" key="1">
    <citation type="submission" date="2019-10" db="EMBL/GenBank/DDBJ databases">
        <title>Nocardioides novel species isolated from the excrement of Marmot.</title>
        <authorList>
            <person name="Zhang G."/>
        </authorList>
    </citation>
    <scope>NUCLEOTIDE SEQUENCE [LARGE SCALE GENOMIC DNA]</scope>
    <source>
        <strain evidence="15">zg-579</strain>
    </source>
</reference>
<evidence type="ECO:0000256" key="2">
    <source>
        <dbReference type="ARBA" id="ARBA00004970"/>
    </source>
</evidence>
<evidence type="ECO:0000256" key="6">
    <source>
        <dbReference type="ARBA" id="ARBA00022723"/>
    </source>
</evidence>
<gene>
    <name evidence="14" type="ORF">GGQ22_09135</name>
</gene>
<dbReference type="PRINTS" id="PR00377">
    <property type="entry name" value="IMPHPHTASES"/>
</dbReference>
<dbReference type="Proteomes" id="UP000433406">
    <property type="component" value="Unassembled WGS sequence"/>
</dbReference>
<dbReference type="InterPro" id="IPR020583">
    <property type="entry name" value="Inositol_monoP_metal-BS"/>
</dbReference>
<feature type="compositionally biased region" description="Low complexity" evidence="13">
    <location>
        <begin position="294"/>
        <end position="303"/>
    </location>
</feature>
<dbReference type="InterPro" id="IPR051090">
    <property type="entry name" value="Inositol_monoP_superfamily"/>
</dbReference>
<evidence type="ECO:0000256" key="3">
    <source>
        <dbReference type="ARBA" id="ARBA00009759"/>
    </source>
</evidence>
<feature type="region of interest" description="Disordered" evidence="13">
    <location>
        <begin position="281"/>
        <end position="320"/>
    </location>
</feature>
<comment type="pathway">
    <text evidence="2">Amino-acid biosynthesis; L-histidine biosynthesis; L-histidine from 5-phospho-alpha-D-ribose 1-diphosphate: step 8/9.</text>
</comment>
<feature type="region of interest" description="Disordered" evidence="13">
    <location>
        <begin position="80"/>
        <end position="100"/>
    </location>
</feature>
<dbReference type="GO" id="GO:0046872">
    <property type="term" value="F:metal ion binding"/>
    <property type="evidence" value="ECO:0007669"/>
    <property type="project" value="UniProtKB-KW"/>
</dbReference>
<keyword evidence="8 12" id="KW-0460">Magnesium</keyword>
<feature type="binding site" evidence="12">
    <location>
        <position position="107"/>
    </location>
    <ligand>
        <name>Mg(2+)</name>
        <dbReference type="ChEBI" id="CHEBI:18420"/>
        <label>1</label>
        <note>catalytic</note>
    </ligand>
</feature>
<evidence type="ECO:0000256" key="13">
    <source>
        <dbReference type="SAM" id="MobiDB-lite"/>
    </source>
</evidence>
<dbReference type="Gene3D" id="3.30.540.10">
    <property type="entry name" value="Fructose-1,6-Bisphosphatase, subunit A, domain 1"/>
    <property type="match status" value="1"/>
</dbReference>
<dbReference type="GO" id="GO:0004401">
    <property type="term" value="F:histidinol-phosphatase activity"/>
    <property type="evidence" value="ECO:0007669"/>
    <property type="project" value="UniProtKB-EC"/>
</dbReference>
<organism evidence="14 15">
    <name type="scientific">Nocardioides marmotae</name>
    <dbReference type="NCBI Taxonomy" id="2663857"/>
    <lineage>
        <taxon>Bacteria</taxon>
        <taxon>Bacillati</taxon>
        <taxon>Actinomycetota</taxon>
        <taxon>Actinomycetes</taxon>
        <taxon>Propionibacteriales</taxon>
        <taxon>Nocardioidaceae</taxon>
        <taxon>Nocardioides</taxon>
    </lineage>
</organism>
<feature type="binding site" evidence="12">
    <location>
        <position position="104"/>
    </location>
    <ligand>
        <name>Mg(2+)</name>
        <dbReference type="ChEBI" id="CHEBI:18420"/>
        <label>1</label>
        <note>catalytic</note>
    </ligand>
</feature>
<evidence type="ECO:0000256" key="4">
    <source>
        <dbReference type="ARBA" id="ARBA00013085"/>
    </source>
</evidence>
<dbReference type="SUPFAM" id="SSF56655">
    <property type="entry name" value="Carbohydrate phosphatase"/>
    <property type="match status" value="1"/>
</dbReference>
<comment type="similarity">
    <text evidence="3">Belongs to the inositol monophosphatase superfamily.</text>
</comment>
<dbReference type="GO" id="GO:0000105">
    <property type="term" value="P:L-histidine biosynthetic process"/>
    <property type="evidence" value="ECO:0007669"/>
    <property type="project" value="TreeGrafter"/>
</dbReference>
<feature type="binding site" evidence="12">
    <location>
        <position position="106"/>
    </location>
    <ligand>
        <name>Mg(2+)</name>
        <dbReference type="ChEBI" id="CHEBI:18420"/>
        <label>1</label>
        <note>catalytic</note>
    </ligand>
</feature>
<dbReference type="AlphaFoldDB" id="A0A6I3JAX4"/>
<keyword evidence="6 12" id="KW-0479">Metal-binding</keyword>
<protein>
    <recommendedName>
        <fullName evidence="5">Histidinol-phosphatase</fullName>
        <ecNumber evidence="4">3.1.3.15</ecNumber>
    </recommendedName>
    <alternativeName>
        <fullName evidence="9">Histidinol-phosphate phosphatase</fullName>
    </alternativeName>
</protein>
<dbReference type="EMBL" id="WLCI01000008">
    <property type="protein sequence ID" value="MTB95249.1"/>
    <property type="molecule type" value="Genomic_DNA"/>
</dbReference>
<evidence type="ECO:0000256" key="12">
    <source>
        <dbReference type="PIRSR" id="PIRSR600760-2"/>
    </source>
</evidence>
<evidence type="ECO:0000256" key="1">
    <source>
        <dbReference type="ARBA" id="ARBA00001946"/>
    </source>
</evidence>
<comment type="caution">
    <text evidence="14">The sequence shown here is derived from an EMBL/GenBank/DDBJ whole genome shotgun (WGS) entry which is preliminary data.</text>
</comment>
<evidence type="ECO:0000256" key="9">
    <source>
        <dbReference type="ARBA" id="ARBA00033209"/>
    </source>
</evidence>
<evidence type="ECO:0000256" key="11">
    <source>
        <dbReference type="ARBA" id="ARBA00053547"/>
    </source>
</evidence>
<evidence type="ECO:0000313" key="15">
    <source>
        <dbReference type="Proteomes" id="UP000433406"/>
    </source>
</evidence>
<dbReference type="PANTHER" id="PTHR43200">
    <property type="entry name" value="PHOSPHATASE"/>
    <property type="match status" value="1"/>
</dbReference>
<evidence type="ECO:0000256" key="10">
    <source>
        <dbReference type="ARBA" id="ARBA00049158"/>
    </source>
</evidence>
<feature type="binding site" evidence="12">
    <location>
        <position position="234"/>
    </location>
    <ligand>
        <name>Mg(2+)</name>
        <dbReference type="ChEBI" id="CHEBI:18420"/>
        <label>1</label>
        <note>catalytic</note>
    </ligand>
</feature>
<keyword evidence="15" id="KW-1185">Reference proteome</keyword>
<dbReference type="FunFam" id="3.30.540.10:FF:000003">
    <property type="entry name" value="Inositol-1-monophosphatase"/>
    <property type="match status" value="1"/>
</dbReference>
<dbReference type="Pfam" id="PF00459">
    <property type="entry name" value="Inositol_P"/>
    <property type="match status" value="1"/>
</dbReference>
<dbReference type="PROSITE" id="PS00629">
    <property type="entry name" value="IMP_1"/>
    <property type="match status" value="1"/>
</dbReference>
<feature type="binding site" evidence="12">
    <location>
        <position position="89"/>
    </location>
    <ligand>
        <name>Mg(2+)</name>
        <dbReference type="ChEBI" id="CHEBI:18420"/>
        <label>1</label>
        <note>catalytic</note>
    </ligand>
</feature>
<evidence type="ECO:0000256" key="7">
    <source>
        <dbReference type="ARBA" id="ARBA00022801"/>
    </source>
</evidence>
<comment type="function">
    <text evidence="11">Catalyzes the dephosphorylation of histidinol-phosphate to histidinol, the direct precursor of histidine.</text>
</comment>
<dbReference type="Gene3D" id="3.40.190.80">
    <property type="match status" value="1"/>
</dbReference>
<evidence type="ECO:0000313" key="14">
    <source>
        <dbReference type="EMBL" id="MTB95249.1"/>
    </source>
</evidence>
<keyword evidence="7" id="KW-0378">Hydrolase</keyword>
<dbReference type="InterPro" id="IPR000760">
    <property type="entry name" value="Inositol_monophosphatase-like"/>
</dbReference>
<comment type="cofactor">
    <cofactor evidence="1 12">
        <name>Mg(2+)</name>
        <dbReference type="ChEBI" id="CHEBI:18420"/>
    </cofactor>
</comment>
<dbReference type="EC" id="3.1.3.15" evidence="4"/>
<evidence type="ECO:0000256" key="8">
    <source>
        <dbReference type="ARBA" id="ARBA00022842"/>
    </source>
</evidence>
<name>A0A6I3JAX4_9ACTN</name>
<proteinExistence type="inferred from homology"/>